<accession>A0A8T3BZZ2</accession>
<dbReference type="PROSITE" id="PS50961">
    <property type="entry name" value="HTH_LA"/>
    <property type="match status" value="1"/>
</dbReference>
<comment type="caution">
    <text evidence="5">The sequence shown here is derived from an EMBL/GenBank/DDBJ whole genome shotgun (WGS) entry which is preliminary data.</text>
</comment>
<dbReference type="EMBL" id="JAGYWB010000004">
    <property type="protein sequence ID" value="KAI0524839.1"/>
    <property type="molecule type" value="Genomic_DNA"/>
</dbReference>
<dbReference type="SUPFAM" id="SSF46785">
    <property type="entry name" value="Winged helix' DNA-binding domain"/>
    <property type="match status" value="1"/>
</dbReference>
<feature type="domain" description="HTH La-type RNA-binding" evidence="4">
    <location>
        <begin position="384"/>
        <end position="473"/>
    </location>
</feature>
<dbReference type="InterPro" id="IPR006630">
    <property type="entry name" value="La_HTH"/>
</dbReference>
<dbReference type="CDD" id="cd07323">
    <property type="entry name" value="LAM"/>
    <property type="match status" value="1"/>
</dbReference>
<dbReference type="Proteomes" id="UP000829196">
    <property type="component" value="Unassembled WGS sequence"/>
</dbReference>
<sequence>MASAVDPTSPHSGRAIRNLSSSWSHVSRGEEEPNSGAAAPTVLTTPPSSPSAFPVDSTELPGRSPRKASVGTGSPLSSVGPDHGVGGNAAEAASTPTGKKPAWNFPSNGAIDAGSIIDSASWPALSESAKFSPKSASSDSLKPLADASVSAPLGSPASSPSSKHALGNQNTGTSQSPQSPARQKSMKRGAVTGGSISNSGSSNGGLNLPSTLQVSESSQLVPGKQPSSGPFPKGLHNKNNSNFNNEKDHGSKAGGFSPQSYGGNEHQRGHVGGRRGSTGHHSNYVNKRDSDRVGYEWSHQNLGRDVHMQQPHQQRGGRPFQRPPPLVTAPFIAHPPPISPFANHMGFPDFPSPVYYVAAPPLPESFRGVAFAPQQAPAPQVMFFPSPDPQRAMLLKQIEYYFSPENLCKDIFLRQNMDEKGWVPISLIAGFNRVKQLTNSVQYILDTIQLSAVVEVQGEKIRKRNDWMTWLLHPADHSGSASGLQSPTTTSYEELEGKFQNVCLDLEDAPNNTGLGGSAQNKVVLTRSASANKIVTCQ</sequence>
<name>A0A8T3BZZ2_DENNO</name>
<evidence type="ECO:0000313" key="5">
    <source>
        <dbReference type="EMBL" id="KAI0524839.1"/>
    </source>
</evidence>
<dbReference type="InterPro" id="IPR036390">
    <property type="entry name" value="WH_DNA-bd_sf"/>
</dbReference>
<feature type="compositionally biased region" description="Low complexity" evidence="3">
    <location>
        <begin position="37"/>
        <end position="52"/>
    </location>
</feature>
<dbReference type="SMR" id="A0A8T3BZZ2"/>
<protein>
    <recommendedName>
        <fullName evidence="4">HTH La-type RNA-binding domain-containing protein</fullName>
    </recommendedName>
</protein>
<dbReference type="GO" id="GO:0005737">
    <property type="term" value="C:cytoplasm"/>
    <property type="evidence" value="ECO:0007669"/>
    <property type="project" value="UniProtKB-ARBA"/>
</dbReference>
<feature type="region of interest" description="Disordered" evidence="3">
    <location>
        <begin position="1"/>
        <end position="110"/>
    </location>
</feature>
<dbReference type="PANTHER" id="PTHR22792:SF132">
    <property type="entry name" value="LA-RELATED PROTEIN 1"/>
    <property type="match status" value="1"/>
</dbReference>
<dbReference type="InterPro" id="IPR036388">
    <property type="entry name" value="WH-like_DNA-bd_sf"/>
</dbReference>
<keyword evidence="1 2" id="KW-0694">RNA-binding</keyword>
<feature type="compositionally biased region" description="Polar residues" evidence="3">
    <location>
        <begin position="167"/>
        <end position="182"/>
    </location>
</feature>
<dbReference type="Gene3D" id="1.10.10.10">
    <property type="entry name" value="Winged helix-like DNA-binding domain superfamily/Winged helix DNA-binding domain"/>
    <property type="match status" value="1"/>
</dbReference>
<reference evidence="5" key="1">
    <citation type="journal article" date="2022" name="Front. Genet.">
        <title>Chromosome-Scale Assembly of the Dendrobium nobile Genome Provides Insights Into the Molecular Mechanism of the Biosynthesis of the Medicinal Active Ingredient of Dendrobium.</title>
        <authorList>
            <person name="Xu Q."/>
            <person name="Niu S.-C."/>
            <person name="Li K.-L."/>
            <person name="Zheng P.-J."/>
            <person name="Zhang X.-J."/>
            <person name="Jia Y."/>
            <person name="Liu Y."/>
            <person name="Niu Y.-X."/>
            <person name="Yu L.-H."/>
            <person name="Chen D.-F."/>
            <person name="Zhang G.-Q."/>
        </authorList>
    </citation>
    <scope>NUCLEOTIDE SEQUENCE</scope>
    <source>
        <tissue evidence="5">Leaf</tissue>
    </source>
</reference>
<dbReference type="InterPro" id="IPR045180">
    <property type="entry name" value="La_dom_prot"/>
</dbReference>
<feature type="region of interest" description="Disordered" evidence="3">
    <location>
        <begin position="125"/>
        <end position="291"/>
    </location>
</feature>
<evidence type="ECO:0000313" key="6">
    <source>
        <dbReference type="Proteomes" id="UP000829196"/>
    </source>
</evidence>
<keyword evidence="6" id="KW-1185">Reference proteome</keyword>
<dbReference type="Pfam" id="PF05383">
    <property type="entry name" value="La"/>
    <property type="match status" value="1"/>
</dbReference>
<evidence type="ECO:0000256" key="2">
    <source>
        <dbReference type="PROSITE-ProRule" id="PRU00332"/>
    </source>
</evidence>
<evidence type="ECO:0000256" key="1">
    <source>
        <dbReference type="ARBA" id="ARBA00022884"/>
    </source>
</evidence>
<evidence type="ECO:0000259" key="4">
    <source>
        <dbReference type="PROSITE" id="PS50961"/>
    </source>
</evidence>
<dbReference type="OrthoDB" id="340227at2759"/>
<feature type="compositionally biased region" description="Polar residues" evidence="3">
    <location>
        <begin position="208"/>
        <end position="228"/>
    </location>
</feature>
<gene>
    <name evidence="5" type="ORF">KFK09_004228</name>
</gene>
<proteinExistence type="predicted"/>
<dbReference type="AlphaFoldDB" id="A0A8T3BZZ2"/>
<dbReference type="PANTHER" id="PTHR22792">
    <property type="entry name" value="LUPUS LA PROTEIN-RELATED"/>
    <property type="match status" value="1"/>
</dbReference>
<evidence type="ECO:0000256" key="3">
    <source>
        <dbReference type="SAM" id="MobiDB-lite"/>
    </source>
</evidence>
<feature type="compositionally biased region" description="Low complexity" evidence="3">
    <location>
        <begin position="147"/>
        <end position="162"/>
    </location>
</feature>
<dbReference type="GO" id="GO:0003723">
    <property type="term" value="F:RNA binding"/>
    <property type="evidence" value="ECO:0007669"/>
    <property type="project" value="UniProtKB-UniRule"/>
</dbReference>
<feature type="compositionally biased region" description="Low complexity" evidence="3">
    <location>
        <begin position="193"/>
        <end position="205"/>
    </location>
</feature>
<dbReference type="FunFam" id="1.10.10.10:FF:000131">
    <property type="entry name" value="la-related protein 1B isoform X2"/>
    <property type="match status" value="1"/>
</dbReference>
<dbReference type="SMART" id="SM00715">
    <property type="entry name" value="LA"/>
    <property type="match status" value="1"/>
</dbReference>
<organism evidence="5 6">
    <name type="scientific">Dendrobium nobile</name>
    <name type="common">Orchid</name>
    <dbReference type="NCBI Taxonomy" id="94219"/>
    <lineage>
        <taxon>Eukaryota</taxon>
        <taxon>Viridiplantae</taxon>
        <taxon>Streptophyta</taxon>
        <taxon>Embryophyta</taxon>
        <taxon>Tracheophyta</taxon>
        <taxon>Spermatophyta</taxon>
        <taxon>Magnoliopsida</taxon>
        <taxon>Liliopsida</taxon>
        <taxon>Asparagales</taxon>
        <taxon>Orchidaceae</taxon>
        <taxon>Epidendroideae</taxon>
        <taxon>Malaxideae</taxon>
        <taxon>Dendrobiinae</taxon>
        <taxon>Dendrobium</taxon>
    </lineage>
</organism>